<name>A0ABV9JIU2_9GAMM</name>
<reference evidence="2" key="1">
    <citation type="journal article" date="2019" name="Int. J. Syst. Evol. Microbiol.">
        <title>The Global Catalogue of Microorganisms (GCM) 10K type strain sequencing project: providing services to taxonomists for standard genome sequencing and annotation.</title>
        <authorList>
            <consortium name="The Broad Institute Genomics Platform"/>
            <consortium name="The Broad Institute Genome Sequencing Center for Infectious Disease"/>
            <person name="Wu L."/>
            <person name="Ma J."/>
        </authorList>
    </citation>
    <scope>NUCLEOTIDE SEQUENCE [LARGE SCALE GENOMIC DNA]</scope>
    <source>
        <strain evidence="2">DT28</strain>
    </source>
</reference>
<keyword evidence="2" id="KW-1185">Reference proteome</keyword>
<evidence type="ECO:0000313" key="2">
    <source>
        <dbReference type="Proteomes" id="UP001595962"/>
    </source>
</evidence>
<evidence type="ECO:0008006" key="3">
    <source>
        <dbReference type="Google" id="ProtNLM"/>
    </source>
</evidence>
<comment type="caution">
    <text evidence="1">The sequence shown here is derived from an EMBL/GenBank/DDBJ whole genome shotgun (WGS) entry which is preliminary data.</text>
</comment>
<dbReference type="RefSeq" id="WP_377331709.1">
    <property type="nucleotide sequence ID" value="NZ_JBHSGB010000003.1"/>
</dbReference>
<accession>A0ABV9JIU2</accession>
<sequence length="313" mass="36996">MYLTEFDEVFALMDISDSERIQYAEFLRHLNTPPDMRRLAGVLKNFIATYSDAWLEDISLNANVVEHTHQWLELAETLEEKLPSARKYRRHPGKRGLQTLFRGSFTHYPFYSIHYILSIDNADFFKWLRQVLFVLPFLMQGRIRDTQRFMAYEYKFVGLFFREMTINEQALQWLRQKDCSACKNIRCFIGWLYEYRAYFRKNHTLTYAELQRAGEKSSTDPRERVIALYHEITRVIKTLEILIGYQKKRRGSGIRDRRPSGHSRVDGDIPRYGVTALESDLLIQIETLPDEAEQLLYSVLQPELDDELVDAGV</sequence>
<dbReference type="EMBL" id="JBHSGB010000003">
    <property type="protein sequence ID" value="MFC4654039.1"/>
    <property type="molecule type" value="Genomic_DNA"/>
</dbReference>
<gene>
    <name evidence="1" type="ORF">ACFO3I_03250</name>
</gene>
<evidence type="ECO:0000313" key="1">
    <source>
        <dbReference type="EMBL" id="MFC4654039.1"/>
    </source>
</evidence>
<proteinExistence type="predicted"/>
<organism evidence="1 2">
    <name type="scientific">Rheinheimera marina</name>
    <dbReference type="NCBI Taxonomy" id="1774958"/>
    <lineage>
        <taxon>Bacteria</taxon>
        <taxon>Pseudomonadati</taxon>
        <taxon>Pseudomonadota</taxon>
        <taxon>Gammaproteobacteria</taxon>
        <taxon>Chromatiales</taxon>
        <taxon>Chromatiaceae</taxon>
        <taxon>Rheinheimera</taxon>
    </lineage>
</organism>
<dbReference type="Proteomes" id="UP001595962">
    <property type="component" value="Unassembled WGS sequence"/>
</dbReference>
<protein>
    <recommendedName>
        <fullName evidence="3">EF-hand domain-containing protein</fullName>
    </recommendedName>
</protein>